<feature type="compositionally biased region" description="Low complexity" evidence="1">
    <location>
        <begin position="1"/>
        <end position="19"/>
    </location>
</feature>
<accession>A0A6A6IM20</accession>
<reference evidence="2" key="1">
    <citation type="journal article" date="2020" name="Stud. Mycol.">
        <title>101 Dothideomycetes genomes: a test case for predicting lifestyles and emergence of pathogens.</title>
        <authorList>
            <person name="Haridas S."/>
            <person name="Albert R."/>
            <person name="Binder M."/>
            <person name="Bloem J."/>
            <person name="Labutti K."/>
            <person name="Salamov A."/>
            <person name="Andreopoulos B."/>
            <person name="Baker S."/>
            <person name="Barry K."/>
            <person name="Bills G."/>
            <person name="Bluhm B."/>
            <person name="Cannon C."/>
            <person name="Castanera R."/>
            <person name="Culley D."/>
            <person name="Daum C."/>
            <person name="Ezra D."/>
            <person name="Gonzalez J."/>
            <person name="Henrissat B."/>
            <person name="Kuo A."/>
            <person name="Liang C."/>
            <person name="Lipzen A."/>
            <person name="Lutzoni F."/>
            <person name="Magnuson J."/>
            <person name="Mondo S."/>
            <person name="Nolan M."/>
            <person name="Ohm R."/>
            <person name="Pangilinan J."/>
            <person name="Park H.-J."/>
            <person name="Ramirez L."/>
            <person name="Alfaro M."/>
            <person name="Sun H."/>
            <person name="Tritt A."/>
            <person name="Yoshinaga Y."/>
            <person name="Zwiers L.-H."/>
            <person name="Turgeon B."/>
            <person name="Goodwin S."/>
            <person name="Spatafora J."/>
            <person name="Crous P."/>
            <person name="Grigoriev I."/>
        </authorList>
    </citation>
    <scope>NUCLEOTIDE SEQUENCE</scope>
    <source>
        <strain evidence="2">CBS 122368</strain>
    </source>
</reference>
<feature type="region of interest" description="Disordered" evidence="1">
    <location>
        <begin position="199"/>
        <end position="261"/>
    </location>
</feature>
<dbReference type="EMBL" id="ML987193">
    <property type="protein sequence ID" value="KAF2251118.1"/>
    <property type="molecule type" value="Genomic_DNA"/>
</dbReference>
<evidence type="ECO:0000256" key="1">
    <source>
        <dbReference type="SAM" id="MobiDB-lite"/>
    </source>
</evidence>
<dbReference type="OrthoDB" id="3789154at2759"/>
<evidence type="ECO:0000313" key="3">
    <source>
        <dbReference type="Proteomes" id="UP000800094"/>
    </source>
</evidence>
<gene>
    <name evidence="2" type="ORF">BU26DRAFT_592206</name>
</gene>
<evidence type="ECO:0000313" key="2">
    <source>
        <dbReference type="EMBL" id="KAF2251118.1"/>
    </source>
</evidence>
<sequence length="369" mass="40661">MAPRSASAKPSQKASSIPSTVRLTRARRAASAQPISSSAPAKPIAKTSNAAFAVRSTRARRVASAQPLSSTSAGVPSYAKATISSKNKVVKKEEAKDTRSVYGDNHAAKEDRMMAEQANIALSKGLIDEEIFSNWSRPWHVKGEVEMKWSQGVLDKYQPEGLQPVMDIMDLKKAERIAAKKDAEEKKFLEQYFAGKIDMNGNPIQDEREKEKEQGSKKEAPKTKKAPAAKKTVLPIIIEEDSTTPAPEAKKKPSKLASVTPLSGLPSYAEYNYYQCAALCFERNLISGGNAEILRNRLIQDDINVTRNLPREAKPYSRETRRKRENQAPIVANAPTAPPAVFAGARKRKRGEDSEEDEEEKTGKKLKPT</sequence>
<name>A0A6A6IM20_9PLEO</name>
<feature type="region of interest" description="Disordered" evidence="1">
    <location>
        <begin position="1"/>
        <end position="77"/>
    </location>
</feature>
<organism evidence="2 3">
    <name type="scientific">Trematosphaeria pertusa</name>
    <dbReference type="NCBI Taxonomy" id="390896"/>
    <lineage>
        <taxon>Eukaryota</taxon>
        <taxon>Fungi</taxon>
        <taxon>Dikarya</taxon>
        <taxon>Ascomycota</taxon>
        <taxon>Pezizomycotina</taxon>
        <taxon>Dothideomycetes</taxon>
        <taxon>Pleosporomycetidae</taxon>
        <taxon>Pleosporales</taxon>
        <taxon>Massarineae</taxon>
        <taxon>Trematosphaeriaceae</taxon>
        <taxon>Trematosphaeria</taxon>
    </lineage>
</organism>
<dbReference type="GeneID" id="54588159"/>
<protein>
    <submittedName>
        <fullName evidence="2">Uncharacterized protein</fullName>
    </submittedName>
</protein>
<feature type="compositionally biased region" description="Low complexity" evidence="1">
    <location>
        <begin position="29"/>
        <end position="56"/>
    </location>
</feature>
<dbReference type="Proteomes" id="UP000800094">
    <property type="component" value="Unassembled WGS sequence"/>
</dbReference>
<proteinExistence type="predicted"/>
<feature type="compositionally biased region" description="Basic and acidic residues" evidence="1">
    <location>
        <begin position="205"/>
        <end position="222"/>
    </location>
</feature>
<feature type="region of interest" description="Disordered" evidence="1">
    <location>
        <begin position="310"/>
        <end position="369"/>
    </location>
</feature>
<dbReference type="AlphaFoldDB" id="A0A6A6IM20"/>
<dbReference type="RefSeq" id="XP_033686122.1">
    <property type="nucleotide sequence ID" value="XM_033834829.1"/>
</dbReference>
<feature type="compositionally biased region" description="Basic and acidic residues" evidence="1">
    <location>
        <begin position="310"/>
        <end position="319"/>
    </location>
</feature>
<keyword evidence="3" id="KW-1185">Reference proteome</keyword>